<gene>
    <name evidence="2" type="ORF">Bca52824_026982</name>
</gene>
<keyword evidence="3" id="KW-1185">Reference proteome</keyword>
<evidence type="ECO:0000313" key="3">
    <source>
        <dbReference type="Proteomes" id="UP000886595"/>
    </source>
</evidence>
<sequence>MMMSVHEWTTEVTLCVTYGAEAVARYGFLCRATSKIGQRTYLGEGVTEEQHLASINGLFGRREMVCSDSVMREIFNDEEMVLLYRFSFEMEKARRSLDLDVQPPPKEPVVAMSMSEDSAVPEVGQAFYARQNRRGNIQMEGFDTAGIGSPVGPLPRASTIYRQTFTNDSFGRDQHSFIPNWGDVPIGPGYWENMLGEGYVLPSQSGFNVSAYCNVSSVRMGHDLSQETKIVDVEGSSTGSSGGKDVNQNEGIVPNLGSQIL</sequence>
<name>A0A8X7SHN2_BRACI</name>
<evidence type="ECO:0000313" key="2">
    <source>
        <dbReference type="EMBL" id="KAG2307234.1"/>
    </source>
</evidence>
<reference evidence="2 3" key="1">
    <citation type="submission" date="2020-02" db="EMBL/GenBank/DDBJ databases">
        <authorList>
            <person name="Ma Q."/>
            <person name="Huang Y."/>
            <person name="Song X."/>
            <person name="Pei D."/>
        </authorList>
    </citation>
    <scope>NUCLEOTIDE SEQUENCE [LARGE SCALE GENOMIC DNA]</scope>
    <source>
        <strain evidence="2">Sxm20200214</strain>
        <tissue evidence="2">Leaf</tissue>
    </source>
</reference>
<dbReference type="EMBL" id="JAAMPC010000006">
    <property type="protein sequence ID" value="KAG2307234.1"/>
    <property type="molecule type" value="Genomic_DNA"/>
</dbReference>
<feature type="region of interest" description="Disordered" evidence="1">
    <location>
        <begin position="234"/>
        <end position="261"/>
    </location>
</feature>
<dbReference type="Proteomes" id="UP000886595">
    <property type="component" value="Unassembled WGS sequence"/>
</dbReference>
<protein>
    <submittedName>
        <fullName evidence="2">Uncharacterized protein</fullName>
    </submittedName>
</protein>
<proteinExistence type="predicted"/>
<dbReference type="AlphaFoldDB" id="A0A8X7SHN2"/>
<comment type="caution">
    <text evidence="2">The sequence shown here is derived from an EMBL/GenBank/DDBJ whole genome shotgun (WGS) entry which is preliminary data.</text>
</comment>
<dbReference type="OrthoDB" id="1113130at2759"/>
<evidence type="ECO:0000256" key="1">
    <source>
        <dbReference type="SAM" id="MobiDB-lite"/>
    </source>
</evidence>
<feature type="compositionally biased region" description="Polar residues" evidence="1">
    <location>
        <begin position="246"/>
        <end position="261"/>
    </location>
</feature>
<accession>A0A8X7SHN2</accession>
<organism evidence="2 3">
    <name type="scientific">Brassica carinata</name>
    <name type="common">Ethiopian mustard</name>
    <name type="synonym">Abyssinian cabbage</name>
    <dbReference type="NCBI Taxonomy" id="52824"/>
    <lineage>
        <taxon>Eukaryota</taxon>
        <taxon>Viridiplantae</taxon>
        <taxon>Streptophyta</taxon>
        <taxon>Embryophyta</taxon>
        <taxon>Tracheophyta</taxon>
        <taxon>Spermatophyta</taxon>
        <taxon>Magnoliopsida</taxon>
        <taxon>eudicotyledons</taxon>
        <taxon>Gunneridae</taxon>
        <taxon>Pentapetalae</taxon>
        <taxon>rosids</taxon>
        <taxon>malvids</taxon>
        <taxon>Brassicales</taxon>
        <taxon>Brassicaceae</taxon>
        <taxon>Brassiceae</taxon>
        <taxon>Brassica</taxon>
    </lineage>
</organism>